<keyword evidence="8 9" id="KW-0472">Membrane</keyword>
<evidence type="ECO:0000256" key="6">
    <source>
        <dbReference type="ARBA" id="ARBA00022824"/>
    </source>
</evidence>
<dbReference type="InterPro" id="IPR013657">
    <property type="entry name" value="SCL35B1-4/HUT1"/>
</dbReference>
<comment type="similarity">
    <text evidence="2">Belongs to the nucleotide-sugar transporter family. UDP-galactose:UMP antiporter (TC 2.A.7.11) subfamily.</text>
</comment>
<dbReference type="GO" id="GO:0015297">
    <property type="term" value="F:antiporter activity"/>
    <property type="evidence" value="ECO:0007669"/>
    <property type="project" value="UniProtKB-KW"/>
</dbReference>
<reference evidence="10" key="1">
    <citation type="submission" date="2018-05" db="EMBL/GenBank/DDBJ databases">
        <title>Draft genome of Mucuna pruriens seed.</title>
        <authorList>
            <person name="Nnadi N.E."/>
            <person name="Vos R."/>
            <person name="Hasami M.H."/>
            <person name="Devisetty U.K."/>
            <person name="Aguiy J.C."/>
        </authorList>
    </citation>
    <scope>NUCLEOTIDE SEQUENCE [LARGE SCALE GENOMIC DNA]</scope>
    <source>
        <strain evidence="10">JCA_2017</strain>
    </source>
</reference>
<dbReference type="GO" id="GO:0005789">
    <property type="term" value="C:endoplasmic reticulum membrane"/>
    <property type="evidence" value="ECO:0007669"/>
    <property type="project" value="UniProtKB-SubCell"/>
</dbReference>
<dbReference type="GO" id="GO:0005460">
    <property type="term" value="F:UDP-glucose transmembrane transporter activity"/>
    <property type="evidence" value="ECO:0007669"/>
    <property type="project" value="TreeGrafter"/>
</dbReference>
<organism evidence="10 11">
    <name type="scientific">Mucuna pruriens</name>
    <name type="common">Velvet bean</name>
    <name type="synonym">Dolichos pruriens</name>
    <dbReference type="NCBI Taxonomy" id="157652"/>
    <lineage>
        <taxon>Eukaryota</taxon>
        <taxon>Viridiplantae</taxon>
        <taxon>Streptophyta</taxon>
        <taxon>Embryophyta</taxon>
        <taxon>Tracheophyta</taxon>
        <taxon>Spermatophyta</taxon>
        <taxon>Magnoliopsida</taxon>
        <taxon>eudicotyledons</taxon>
        <taxon>Gunneridae</taxon>
        <taxon>Pentapetalae</taxon>
        <taxon>rosids</taxon>
        <taxon>fabids</taxon>
        <taxon>Fabales</taxon>
        <taxon>Fabaceae</taxon>
        <taxon>Papilionoideae</taxon>
        <taxon>50 kb inversion clade</taxon>
        <taxon>NPAAA clade</taxon>
        <taxon>indigoferoid/millettioid clade</taxon>
        <taxon>Phaseoleae</taxon>
        <taxon>Mucuna</taxon>
    </lineage>
</organism>
<evidence type="ECO:0000313" key="11">
    <source>
        <dbReference type="Proteomes" id="UP000257109"/>
    </source>
</evidence>
<evidence type="ECO:0000256" key="1">
    <source>
        <dbReference type="ARBA" id="ARBA00004477"/>
    </source>
</evidence>
<name>A0A371FZP4_MUCPR</name>
<keyword evidence="7 9" id="KW-1133">Transmembrane helix</keyword>
<evidence type="ECO:0000256" key="2">
    <source>
        <dbReference type="ARBA" id="ARBA00008349"/>
    </source>
</evidence>
<evidence type="ECO:0000256" key="3">
    <source>
        <dbReference type="ARBA" id="ARBA00022448"/>
    </source>
</evidence>
<gene>
    <name evidence="10" type="primary">UTR1</name>
    <name evidence="10" type="ORF">CR513_35303</name>
</gene>
<keyword evidence="11" id="KW-1185">Reference proteome</keyword>
<protein>
    <submittedName>
        <fullName evidence="10">UDP-galactose/UDP-glucose transporter 1</fullName>
    </submittedName>
</protein>
<dbReference type="GO" id="GO:0005459">
    <property type="term" value="F:UDP-galactose transmembrane transporter activity"/>
    <property type="evidence" value="ECO:0007669"/>
    <property type="project" value="TreeGrafter"/>
</dbReference>
<dbReference type="STRING" id="157652.A0A371FZP4"/>
<evidence type="ECO:0000256" key="9">
    <source>
        <dbReference type="SAM" id="Phobius"/>
    </source>
</evidence>
<evidence type="ECO:0000313" key="10">
    <source>
        <dbReference type="EMBL" id="RDX83748.1"/>
    </source>
</evidence>
<dbReference type="EMBL" id="QJKJ01007258">
    <property type="protein sequence ID" value="RDX83748.1"/>
    <property type="molecule type" value="Genomic_DNA"/>
</dbReference>
<comment type="caution">
    <text evidence="10">The sequence shown here is derived from an EMBL/GenBank/DDBJ whole genome shotgun (WGS) entry which is preliminary data.</text>
</comment>
<evidence type="ECO:0000256" key="7">
    <source>
        <dbReference type="ARBA" id="ARBA00022989"/>
    </source>
</evidence>
<keyword evidence="4" id="KW-0050">Antiport</keyword>
<keyword evidence="5 9" id="KW-0812">Transmembrane</keyword>
<feature type="non-terminal residue" evidence="10">
    <location>
        <position position="100"/>
    </location>
</feature>
<dbReference type="Pfam" id="PF08449">
    <property type="entry name" value="UAA"/>
    <property type="match status" value="1"/>
</dbReference>
<comment type="subcellular location">
    <subcellularLocation>
        <location evidence="1">Endoplasmic reticulum membrane</location>
        <topology evidence="1">Multi-pass membrane protein</topology>
    </subcellularLocation>
</comment>
<evidence type="ECO:0000256" key="5">
    <source>
        <dbReference type="ARBA" id="ARBA00022692"/>
    </source>
</evidence>
<dbReference type="GO" id="GO:0000139">
    <property type="term" value="C:Golgi membrane"/>
    <property type="evidence" value="ECO:0007669"/>
    <property type="project" value="TreeGrafter"/>
</dbReference>
<keyword evidence="6" id="KW-0256">Endoplasmic reticulum</keyword>
<proteinExistence type="inferred from homology"/>
<keyword evidence="3" id="KW-0813">Transport</keyword>
<dbReference type="PANTHER" id="PTHR10778:SF10">
    <property type="entry name" value="SOLUTE CARRIER FAMILY 35 MEMBER B1"/>
    <property type="match status" value="1"/>
</dbReference>
<dbReference type="Proteomes" id="UP000257109">
    <property type="component" value="Unassembled WGS sequence"/>
</dbReference>
<dbReference type="OrthoDB" id="1914319at2759"/>
<dbReference type="PANTHER" id="PTHR10778">
    <property type="entry name" value="SOLUTE CARRIER FAMILY 35 MEMBER B"/>
    <property type="match status" value="1"/>
</dbReference>
<dbReference type="AlphaFoldDB" id="A0A371FZP4"/>
<evidence type="ECO:0000256" key="8">
    <source>
        <dbReference type="ARBA" id="ARBA00023136"/>
    </source>
</evidence>
<feature type="transmembrane region" description="Helical" evidence="9">
    <location>
        <begin position="12"/>
        <end position="31"/>
    </location>
</feature>
<sequence>MEAHGGGLRRVLVLALCVAGIWSAYITQGVIQENLSMKRFGRDEERFEYLAFLNLAQSVIWWSGSGDGAPWTSYWSAGISNTIGPALGIEAFNYISYPAL</sequence>
<evidence type="ECO:0000256" key="4">
    <source>
        <dbReference type="ARBA" id="ARBA00022449"/>
    </source>
</evidence>
<accession>A0A371FZP4</accession>
<feature type="non-terminal residue" evidence="10">
    <location>
        <position position="1"/>
    </location>
</feature>